<reference evidence="2" key="1">
    <citation type="submission" date="2014-09" db="EMBL/GenBank/DDBJ databases">
        <authorList>
            <person name="Sharma Rahul"/>
            <person name="Thines Marco"/>
        </authorList>
    </citation>
    <scope>NUCLEOTIDE SEQUENCE [LARGE SCALE GENOMIC DNA]</scope>
</reference>
<dbReference type="Proteomes" id="UP000054928">
    <property type="component" value="Unassembled WGS sequence"/>
</dbReference>
<name>A0A0P1AS52_PLAHL</name>
<dbReference type="GeneID" id="59053015"/>
<dbReference type="AlphaFoldDB" id="A0A0P1AS52"/>
<sequence>MNSSTSIPPDSRSQDAETSSRWFYGLVNERLDNIIESDCVLMRSSGWQKERKFSMRCFVASRFDIANLIGYAAGQVFGRVLVNKQLVLVLQLLY</sequence>
<evidence type="ECO:0000313" key="2">
    <source>
        <dbReference type="Proteomes" id="UP000054928"/>
    </source>
</evidence>
<dbReference type="RefSeq" id="XP_036263296.1">
    <property type="nucleotide sequence ID" value="XM_036407608.1"/>
</dbReference>
<accession>A0A0P1AS52</accession>
<evidence type="ECO:0000313" key="1">
    <source>
        <dbReference type="EMBL" id="CEG44550.1"/>
    </source>
</evidence>
<dbReference type="EMBL" id="CCYD01001204">
    <property type="protein sequence ID" value="CEG44550.1"/>
    <property type="molecule type" value="Genomic_DNA"/>
</dbReference>
<organism evidence="1 2">
    <name type="scientific">Plasmopara halstedii</name>
    <name type="common">Downy mildew of sunflower</name>
    <dbReference type="NCBI Taxonomy" id="4781"/>
    <lineage>
        <taxon>Eukaryota</taxon>
        <taxon>Sar</taxon>
        <taxon>Stramenopiles</taxon>
        <taxon>Oomycota</taxon>
        <taxon>Peronosporomycetes</taxon>
        <taxon>Peronosporales</taxon>
        <taxon>Peronosporaceae</taxon>
        <taxon>Plasmopara</taxon>
    </lineage>
</organism>
<protein>
    <submittedName>
        <fullName evidence="1">Uncharacterized protein</fullName>
    </submittedName>
</protein>
<proteinExistence type="predicted"/>
<keyword evidence="2" id="KW-1185">Reference proteome</keyword>